<accession>A0A0H5QTM7</accession>
<organism evidence="8 9">
    <name type="scientific">Neisseria meningitidis serogroup B</name>
    <dbReference type="NCBI Taxonomy" id="491"/>
    <lineage>
        <taxon>Bacteria</taxon>
        <taxon>Pseudomonadati</taxon>
        <taxon>Pseudomonadota</taxon>
        <taxon>Betaproteobacteria</taxon>
        <taxon>Neisseriales</taxon>
        <taxon>Neisseriaceae</taxon>
        <taxon>Neisseria</taxon>
    </lineage>
</organism>
<dbReference type="PROSITE" id="PS01039">
    <property type="entry name" value="SBP_BACTERIAL_3"/>
    <property type="match status" value="1"/>
</dbReference>
<dbReference type="Pfam" id="PF00497">
    <property type="entry name" value="SBP_bac_3"/>
    <property type="match status" value="1"/>
</dbReference>
<dbReference type="GO" id="GO:0030313">
    <property type="term" value="C:cell envelope"/>
    <property type="evidence" value="ECO:0007669"/>
    <property type="project" value="UniProtKB-SubCell"/>
</dbReference>
<evidence type="ECO:0000259" key="7">
    <source>
        <dbReference type="SMART" id="SM00079"/>
    </source>
</evidence>
<protein>
    <submittedName>
        <fullName evidence="8">Glutamine ABC transporter, periplasmic glutamine-binding protein (TC 3.A.1.3.2)</fullName>
    </submittedName>
</protein>
<dbReference type="SMART" id="SM00079">
    <property type="entry name" value="PBPe"/>
    <property type="match status" value="1"/>
</dbReference>
<name>A0A0H5QTM7_NEIMI</name>
<dbReference type="PROSITE" id="PS51257">
    <property type="entry name" value="PROKAR_LIPOPROTEIN"/>
    <property type="match status" value="1"/>
</dbReference>
<feature type="chain" id="PRO_5005222806" evidence="5">
    <location>
        <begin position="21"/>
        <end position="268"/>
    </location>
</feature>
<dbReference type="PANTHER" id="PTHR35936">
    <property type="entry name" value="MEMBRANE-BOUND LYTIC MUREIN TRANSGLYCOSYLASE F"/>
    <property type="match status" value="1"/>
</dbReference>
<dbReference type="InterPro" id="IPR018313">
    <property type="entry name" value="SBP_3_CS"/>
</dbReference>
<evidence type="ECO:0000256" key="5">
    <source>
        <dbReference type="SAM" id="SignalP"/>
    </source>
</evidence>
<evidence type="ECO:0000256" key="2">
    <source>
        <dbReference type="ARBA" id="ARBA00010333"/>
    </source>
</evidence>
<dbReference type="SUPFAM" id="SSF53850">
    <property type="entry name" value="Periplasmic binding protein-like II"/>
    <property type="match status" value="1"/>
</dbReference>
<comment type="subcellular location">
    <subcellularLocation>
        <location evidence="1">Cell envelope</location>
    </subcellularLocation>
</comment>
<feature type="signal peptide" evidence="5">
    <location>
        <begin position="1"/>
        <end position="20"/>
    </location>
</feature>
<evidence type="ECO:0000313" key="9">
    <source>
        <dbReference type="Proteomes" id="UP000182715"/>
    </source>
</evidence>
<keyword evidence="3 5" id="KW-0732">Signal</keyword>
<evidence type="ECO:0000313" key="8">
    <source>
        <dbReference type="EMBL" id="CRY99033.1"/>
    </source>
</evidence>
<feature type="domain" description="Ionotropic glutamate receptor C-terminal" evidence="7">
    <location>
        <begin position="38"/>
        <end position="261"/>
    </location>
</feature>
<dbReference type="SMART" id="SM00062">
    <property type="entry name" value="PBPb"/>
    <property type="match status" value="1"/>
</dbReference>
<dbReference type="InterPro" id="IPR001638">
    <property type="entry name" value="Solute-binding_3/MltF_N"/>
</dbReference>
<comment type="similarity">
    <text evidence="2 4">Belongs to the bacterial solute-binding protein 3 family.</text>
</comment>
<dbReference type="Gene3D" id="3.40.190.10">
    <property type="entry name" value="Periplasmic binding protein-like II"/>
    <property type="match status" value="2"/>
</dbReference>
<dbReference type="GO" id="GO:0015276">
    <property type="term" value="F:ligand-gated monoatomic ion channel activity"/>
    <property type="evidence" value="ECO:0007669"/>
    <property type="project" value="InterPro"/>
</dbReference>
<dbReference type="CDD" id="cd13624">
    <property type="entry name" value="PBP2_Arg_Lys_His"/>
    <property type="match status" value="1"/>
</dbReference>
<dbReference type="GO" id="GO:0016020">
    <property type="term" value="C:membrane"/>
    <property type="evidence" value="ECO:0007669"/>
    <property type="project" value="InterPro"/>
</dbReference>
<evidence type="ECO:0000256" key="4">
    <source>
        <dbReference type="RuleBase" id="RU003744"/>
    </source>
</evidence>
<dbReference type="InterPro" id="IPR001320">
    <property type="entry name" value="Iontro_rcpt_C"/>
</dbReference>
<dbReference type="EMBL" id="CVTF01000043">
    <property type="protein sequence ID" value="CRY99033.1"/>
    <property type="molecule type" value="Genomic_DNA"/>
</dbReference>
<proteinExistence type="inferred from homology"/>
<reference evidence="8 9" key="1">
    <citation type="submission" date="2014-11" db="EMBL/GenBank/DDBJ databases">
        <authorList>
            <person name="Diene M.Seydina."/>
        </authorList>
    </citation>
    <scope>NUCLEOTIDE SEQUENCE [LARGE SCALE GENOMIC DNA]</scope>
    <source>
        <strain evidence="8 9">Neisseria meningitidis CHUV</strain>
    </source>
</reference>
<dbReference type="Proteomes" id="UP000182715">
    <property type="component" value="Unassembled WGS sequence"/>
</dbReference>
<evidence type="ECO:0000256" key="3">
    <source>
        <dbReference type="ARBA" id="ARBA00022729"/>
    </source>
</evidence>
<sequence length="268" mass="29043">MNMKKWIAAALACSALALSACGGQGKDAAAPAANPDKVYRVAANAEFAPFESLDSKGNVEGFDVDLMNAMAKAGNFKIEFKHQPWDSLFPALNNGDADVVMSGVTITDDRKQSMDFSDPYFEITQVVLVPKGKKISSSDDLKNMNKVGVVTGYTGDFSVSKLLGNDNPKIARFENVPLIIKELENGGLDSVVSDSAVIANYVKNNPAKGMDFVTLPDFTTEHYGIAVRKGDEATVKMLNDALEKVRESGEYDKIYAKYFAKEDEQAAK</sequence>
<feature type="domain" description="Solute-binding protein family 3/N-terminal" evidence="6">
    <location>
        <begin position="38"/>
        <end position="262"/>
    </location>
</feature>
<evidence type="ECO:0000256" key="1">
    <source>
        <dbReference type="ARBA" id="ARBA00004196"/>
    </source>
</evidence>
<dbReference type="AlphaFoldDB" id="A0A0H5QTM7"/>
<evidence type="ECO:0000259" key="6">
    <source>
        <dbReference type="SMART" id="SM00062"/>
    </source>
</evidence>
<dbReference type="PANTHER" id="PTHR35936:SF17">
    <property type="entry name" value="ARGININE-BINDING EXTRACELLULAR PROTEIN ARTP"/>
    <property type="match status" value="1"/>
</dbReference>